<dbReference type="Proteomes" id="UP001274830">
    <property type="component" value="Unassembled WGS sequence"/>
</dbReference>
<keyword evidence="4" id="KW-1185">Reference proteome</keyword>
<name>A0AAE0WSK8_9PEZI</name>
<feature type="compositionally biased region" description="Low complexity" evidence="2">
    <location>
        <begin position="365"/>
        <end position="376"/>
    </location>
</feature>
<protein>
    <submittedName>
        <fullName evidence="3">Uncharacterized protein</fullName>
    </submittedName>
</protein>
<evidence type="ECO:0000313" key="4">
    <source>
        <dbReference type="Proteomes" id="UP001274830"/>
    </source>
</evidence>
<dbReference type="EMBL" id="JAUTXT010000008">
    <property type="protein sequence ID" value="KAK3677069.1"/>
    <property type="molecule type" value="Genomic_DNA"/>
</dbReference>
<dbReference type="GO" id="GO:0000009">
    <property type="term" value="F:alpha-1,6-mannosyltransferase activity"/>
    <property type="evidence" value="ECO:0007669"/>
    <property type="project" value="InterPro"/>
</dbReference>
<dbReference type="GO" id="GO:0000136">
    <property type="term" value="C:mannan polymerase complex"/>
    <property type="evidence" value="ECO:0007669"/>
    <property type="project" value="TreeGrafter"/>
</dbReference>
<dbReference type="InterPro" id="IPR029044">
    <property type="entry name" value="Nucleotide-diphossugar_trans"/>
</dbReference>
<comment type="similarity">
    <text evidence="1">Belongs to the glycosyltransferase 32 family.</text>
</comment>
<dbReference type="InterPro" id="IPR007577">
    <property type="entry name" value="GlycoTrfase_DXD_sugar-bd_CS"/>
</dbReference>
<dbReference type="InterPro" id="IPR039367">
    <property type="entry name" value="Och1-like"/>
</dbReference>
<dbReference type="Gene3D" id="3.90.550.20">
    <property type="match status" value="1"/>
</dbReference>
<proteinExistence type="inferred from homology"/>
<evidence type="ECO:0000256" key="2">
    <source>
        <dbReference type="SAM" id="MobiDB-lite"/>
    </source>
</evidence>
<gene>
    <name evidence="3" type="ORF">LTR78_003274</name>
</gene>
<dbReference type="PANTHER" id="PTHR31834">
    <property type="entry name" value="INITIATION-SPECIFIC ALPHA-1,6-MANNOSYLTRANSFERASE"/>
    <property type="match status" value="1"/>
</dbReference>
<dbReference type="SUPFAM" id="SSF53448">
    <property type="entry name" value="Nucleotide-diphospho-sugar transferases"/>
    <property type="match status" value="1"/>
</dbReference>
<reference evidence="3" key="1">
    <citation type="submission" date="2023-07" db="EMBL/GenBank/DDBJ databases">
        <title>Black Yeasts Isolated from many extreme environments.</title>
        <authorList>
            <person name="Coleine C."/>
            <person name="Stajich J.E."/>
            <person name="Selbmann L."/>
        </authorList>
    </citation>
    <scope>NUCLEOTIDE SEQUENCE</scope>
    <source>
        <strain evidence="3">CCFEE 5485</strain>
    </source>
</reference>
<organism evidence="3 4">
    <name type="scientific">Recurvomyces mirabilis</name>
    <dbReference type="NCBI Taxonomy" id="574656"/>
    <lineage>
        <taxon>Eukaryota</taxon>
        <taxon>Fungi</taxon>
        <taxon>Dikarya</taxon>
        <taxon>Ascomycota</taxon>
        <taxon>Pezizomycotina</taxon>
        <taxon>Dothideomycetes</taxon>
        <taxon>Dothideomycetidae</taxon>
        <taxon>Mycosphaerellales</taxon>
        <taxon>Teratosphaeriaceae</taxon>
        <taxon>Recurvomyces</taxon>
    </lineage>
</organism>
<dbReference type="GO" id="GO:0006487">
    <property type="term" value="P:protein N-linked glycosylation"/>
    <property type="evidence" value="ECO:0007669"/>
    <property type="project" value="TreeGrafter"/>
</dbReference>
<evidence type="ECO:0000256" key="1">
    <source>
        <dbReference type="ARBA" id="ARBA00009003"/>
    </source>
</evidence>
<accession>A0AAE0WSK8</accession>
<comment type="caution">
    <text evidence="3">The sequence shown here is derived from an EMBL/GenBank/DDBJ whole genome shotgun (WGS) entry which is preliminary data.</text>
</comment>
<evidence type="ECO:0000313" key="3">
    <source>
        <dbReference type="EMBL" id="KAK3677069.1"/>
    </source>
</evidence>
<sequence>MTWTLKNPAYRYEVLTDENAVTYVEQHYGPNGFNRPDIVSIYKGLSARIIQADLLRYLIMYVEGGLWSDIDVEAIRPIDHFIPKRHSEHDVGMVVGVETDEPALKDHPVLGAKATSFCQWTFMCKPRLPVMMRLIDNILIWLSRLAVEQGRSISELELNFDEVLNGTGPSAFTTAILAEMTASTGRKYTWDDFHDLEESKVVGGVLVLTSEAFAAGTGHSDSGNHHGKGALVKHHFHASSWTTNHPRFKHPIYGEVEKCNWDVECVKLWDANTAFFASLPKEDQRKMIGLKDREETAAALDAEFAAAMPMLPKAGPPPAVMPEAPGNDFPALDGSAQEPLAATQAEIQPVDVPAGNEAPLLADSPPAIAGLGLAAAQPESQPEARSEPEQDTPAGIPEGLEPGLAAGLDQVDWPVAAPAEPVGELVDDAE</sequence>
<dbReference type="AlphaFoldDB" id="A0AAE0WSK8"/>
<feature type="region of interest" description="Disordered" evidence="2">
    <location>
        <begin position="315"/>
        <end position="334"/>
    </location>
</feature>
<dbReference type="Pfam" id="PF04488">
    <property type="entry name" value="Gly_transf_sug"/>
    <property type="match status" value="1"/>
</dbReference>
<dbReference type="PANTHER" id="PTHR31834:SF8">
    <property type="entry name" value="TRANSFERASE, PUTATIVE (AFU_ORTHOLOGUE AFUA_6G14040)-RELATED"/>
    <property type="match status" value="1"/>
</dbReference>
<feature type="region of interest" description="Disordered" evidence="2">
    <location>
        <begin position="355"/>
        <end position="430"/>
    </location>
</feature>
<dbReference type="FunFam" id="3.90.550.20:FF:000004">
    <property type="entry name" value="Glycosyltransferase family 32 protein"/>
    <property type="match status" value="1"/>
</dbReference>